<protein>
    <recommendedName>
        <fullName evidence="6">Secreted protein</fullName>
    </recommendedName>
</protein>
<feature type="compositionally biased region" description="Low complexity" evidence="1">
    <location>
        <begin position="20"/>
        <end position="58"/>
    </location>
</feature>
<evidence type="ECO:0000256" key="3">
    <source>
        <dbReference type="SAM" id="SignalP"/>
    </source>
</evidence>
<evidence type="ECO:0000313" key="4">
    <source>
        <dbReference type="EMBL" id="OQR92445.1"/>
    </source>
</evidence>
<evidence type="ECO:0000256" key="1">
    <source>
        <dbReference type="SAM" id="MobiDB-lite"/>
    </source>
</evidence>
<evidence type="ECO:0000256" key="2">
    <source>
        <dbReference type="SAM" id="Phobius"/>
    </source>
</evidence>
<dbReference type="OrthoDB" id="79037at2759"/>
<evidence type="ECO:0008006" key="6">
    <source>
        <dbReference type="Google" id="ProtNLM"/>
    </source>
</evidence>
<feature type="signal peptide" evidence="3">
    <location>
        <begin position="1"/>
        <end position="19"/>
    </location>
</feature>
<comment type="caution">
    <text evidence="4">The sequence shown here is derived from an EMBL/GenBank/DDBJ whole genome shotgun (WGS) entry which is preliminary data.</text>
</comment>
<feature type="compositionally biased region" description="Low complexity" evidence="1">
    <location>
        <begin position="205"/>
        <end position="219"/>
    </location>
</feature>
<feature type="transmembrane region" description="Helical" evidence="2">
    <location>
        <begin position="118"/>
        <end position="138"/>
    </location>
</feature>
<feature type="region of interest" description="Disordered" evidence="1">
    <location>
        <begin position="20"/>
        <end position="101"/>
    </location>
</feature>
<proteinExistence type="predicted"/>
<dbReference type="EMBL" id="JNBR01000460">
    <property type="protein sequence ID" value="OQR92445.1"/>
    <property type="molecule type" value="Genomic_DNA"/>
</dbReference>
<reference evidence="4 5" key="1">
    <citation type="journal article" date="2014" name="Genome Biol. Evol.">
        <title>The secreted proteins of Achlya hypogyna and Thraustotheca clavata identify the ancestral oomycete secretome and reveal gene acquisitions by horizontal gene transfer.</title>
        <authorList>
            <person name="Misner I."/>
            <person name="Blouin N."/>
            <person name="Leonard G."/>
            <person name="Richards T.A."/>
            <person name="Lane C.E."/>
        </authorList>
    </citation>
    <scope>NUCLEOTIDE SEQUENCE [LARGE SCALE GENOMIC DNA]</scope>
    <source>
        <strain evidence="4 5">ATCC 48635</strain>
    </source>
</reference>
<organism evidence="4 5">
    <name type="scientific">Achlya hypogyna</name>
    <name type="common">Oomycete</name>
    <name type="synonym">Protoachlya hypogyna</name>
    <dbReference type="NCBI Taxonomy" id="1202772"/>
    <lineage>
        <taxon>Eukaryota</taxon>
        <taxon>Sar</taxon>
        <taxon>Stramenopiles</taxon>
        <taxon>Oomycota</taxon>
        <taxon>Saprolegniomycetes</taxon>
        <taxon>Saprolegniales</taxon>
        <taxon>Achlyaceae</taxon>
        <taxon>Achlya</taxon>
    </lineage>
</organism>
<keyword evidence="2" id="KW-0812">Transmembrane</keyword>
<dbReference type="AlphaFoldDB" id="A0A1V9Z357"/>
<keyword evidence="5" id="KW-1185">Reference proteome</keyword>
<feature type="compositionally biased region" description="Polar residues" evidence="1">
    <location>
        <begin position="59"/>
        <end position="101"/>
    </location>
</feature>
<dbReference type="Proteomes" id="UP000243579">
    <property type="component" value="Unassembled WGS sequence"/>
</dbReference>
<evidence type="ECO:0000313" key="5">
    <source>
        <dbReference type="Proteomes" id="UP000243579"/>
    </source>
</evidence>
<keyword evidence="2" id="KW-0472">Membrane</keyword>
<feature type="chain" id="PRO_5012732125" description="Secreted protein" evidence="3">
    <location>
        <begin position="20"/>
        <end position="239"/>
    </location>
</feature>
<feature type="region of interest" description="Disordered" evidence="1">
    <location>
        <begin position="196"/>
        <end position="220"/>
    </location>
</feature>
<keyword evidence="3" id="KW-0732">Signal</keyword>
<name>A0A1V9Z357_ACHHY</name>
<keyword evidence="2" id="KW-1133">Transmembrane helix</keyword>
<sequence length="239" mass="25277">MRRIVRCLLVAAIASAVGGSSNATSAITPSPISPTTPTLSSVSTAASLQGTTATPATTQNLTSKVSSQPPTATTTPVLLQDPTTAHVPNTSAASTTNPPNVISINTTSDNKSTLNSTLTFTLGAICGILVVVIAHYAIKYVRDRRRQSTPDHVSECLSPSYAVVVTPNDTRPEFPSRLSSPKRAVLGPEAEVAPLEYPTPDFDMDSPMSDSSGMRSSSDLECMDSTRYEDMVRMKINIF</sequence>
<accession>A0A1V9Z357</accession>
<gene>
    <name evidence="4" type="ORF">ACHHYP_03701</name>
</gene>